<evidence type="ECO:0000256" key="7">
    <source>
        <dbReference type="ARBA" id="ARBA00023042"/>
    </source>
</evidence>
<dbReference type="InterPro" id="IPR029063">
    <property type="entry name" value="SAM-dependent_MTases_sf"/>
</dbReference>
<evidence type="ECO:0000256" key="6">
    <source>
        <dbReference type="ARBA" id="ARBA00022884"/>
    </source>
</evidence>
<keyword evidence="3" id="KW-0489">Methyltransferase</keyword>
<dbReference type="PANTHER" id="PTHR12189">
    <property type="entry name" value="MRNA GUANINE-7- METHYLTRANSFERASE"/>
    <property type="match status" value="1"/>
</dbReference>
<name>A0A4Q2DBV1_9AGAR</name>
<dbReference type="SUPFAM" id="SSF53335">
    <property type="entry name" value="S-adenosyl-L-methionine-dependent methyltransferases"/>
    <property type="match status" value="1"/>
</dbReference>
<dbReference type="InterPro" id="IPR004971">
    <property type="entry name" value="mRNA_G-N7_MeTrfase_dom"/>
</dbReference>
<dbReference type="CDD" id="cd02440">
    <property type="entry name" value="AdoMet_MTases"/>
    <property type="match status" value="1"/>
</dbReference>
<dbReference type="PANTHER" id="PTHR12189:SF2">
    <property type="entry name" value="MRNA CAP GUANINE-N7 METHYLTRANSFERASE"/>
    <property type="match status" value="1"/>
</dbReference>
<evidence type="ECO:0000256" key="1">
    <source>
        <dbReference type="ARBA" id="ARBA00003378"/>
    </source>
</evidence>
<dbReference type="PROSITE" id="PS51562">
    <property type="entry name" value="RNA_CAP0_MT"/>
    <property type="match status" value="1"/>
</dbReference>
<feature type="region of interest" description="Disordered" evidence="12">
    <location>
        <begin position="175"/>
        <end position="229"/>
    </location>
</feature>
<evidence type="ECO:0000313" key="14">
    <source>
        <dbReference type="EMBL" id="RXW15875.1"/>
    </source>
</evidence>
<dbReference type="GO" id="GO:0005634">
    <property type="term" value="C:nucleus"/>
    <property type="evidence" value="ECO:0007669"/>
    <property type="project" value="TreeGrafter"/>
</dbReference>
<keyword evidence="5" id="KW-0949">S-adenosyl-L-methionine</keyword>
<evidence type="ECO:0000259" key="13">
    <source>
        <dbReference type="PROSITE" id="PS51562"/>
    </source>
</evidence>
<dbReference type="Pfam" id="PF01936">
    <property type="entry name" value="NYN"/>
    <property type="match status" value="1"/>
</dbReference>
<dbReference type="GO" id="GO:0003723">
    <property type="term" value="F:RNA binding"/>
    <property type="evidence" value="ECO:0007669"/>
    <property type="project" value="UniProtKB-KW"/>
</dbReference>
<dbReference type="Gene3D" id="3.40.50.1010">
    <property type="entry name" value="5'-nuclease"/>
    <property type="match status" value="1"/>
</dbReference>
<evidence type="ECO:0000256" key="12">
    <source>
        <dbReference type="SAM" id="MobiDB-lite"/>
    </source>
</evidence>
<dbReference type="AlphaFoldDB" id="A0A4Q2DBV1"/>
<evidence type="ECO:0000256" key="9">
    <source>
        <dbReference type="ARBA" id="ARBA00033387"/>
    </source>
</evidence>
<dbReference type="Pfam" id="PF03291">
    <property type="entry name" value="mRNA_G-N7_MeTrfase"/>
    <property type="match status" value="1"/>
</dbReference>
<dbReference type="EC" id="2.1.1.56" evidence="2"/>
<feature type="compositionally biased region" description="Basic and acidic residues" evidence="12">
    <location>
        <begin position="196"/>
        <end position="227"/>
    </location>
</feature>
<proteinExistence type="predicted"/>
<dbReference type="STRING" id="2316362.A0A4Q2DBV1"/>
<evidence type="ECO:0000256" key="11">
    <source>
        <dbReference type="ARBA" id="ARBA00049739"/>
    </source>
</evidence>
<keyword evidence="7" id="KW-0506">mRNA capping</keyword>
<organism evidence="14 15">
    <name type="scientific">Candolleomyces aberdarensis</name>
    <dbReference type="NCBI Taxonomy" id="2316362"/>
    <lineage>
        <taxon>Eukaryota</taxon>
        <taxon>Fungi</taxon>
        <taxon>Dikarya</taxon>
        <taxon>Basidiomycota</taxon>
        <taxon>Agaricomycotina</taxon>
        <taxon>Agaricomycetes</taxon>
        <taxon>Agaricomycetidae</taxon>
        <taxon>Agaricales</taxon>
        <taxon>Agaricineae</taxon>
        <taxon>Psathyrellaceae</taxon>
        <taxon>Candolleomyces</taxon>
    </lineage>
</organism>
<dbReference type="GO" id="GO:0004540">
    <property type="term" value="F:RNA nuclease activity"/>
    <property type="evidence" value="ECO:0007669"/>
    <property type="project" value="InterPro"/>
</dbReference>
<dbReference type="CDD" id="cd10910">
    <property type="entry name" value="PIN_limkain_b1_N_like"/>
    <property type="match status" value="1"/>
</dbReference>
<comment type="catalytic activity">
    <reaction evidence="10">
        <text>a 5'-end (5'-triphosphoguanosine)-ribonucleoside in mRNA + S-adenosyl-L-methionine = a 5'-end (N(7)-methyl 5'-triphosphoguanosine)-ribonucleoside in mRNA + S-adenosyl-L-homocysteine</text>
        <dbReference type="Rhea" id="RHEA:67008"/>
        <dbReference type="Rhea" id="RHEA-COMP:17166"/>
        <dbReference type="Rhea" id="RHEA-COMP:17167"/>
        <dbReference type="ChEBI" id="CHEBI:57856"/>
        <dbReference type="ChEBI" id="CHEBI:59789"/>
        <dbReference type="ChEBI" id="CHEBI:156461"/>
        <dbReference type="ChEBI" id="CHEBI:167617"/>
        <dbReference type="EC" id="2.1.1.56"/>
    </reaction>
</comment>
<dbReference type="Gene3D" id="3.40.50.150">
    <property type="entry name" value="Vaccinia Virus protein VP39"/>
    <property type="match status" value="1"/>
</dbReference>
<dbReference type="EMBL" id="SDEE01000500">
    <property type="protein sequence ID" value="RXW15875.1"/>
    <property type="molecule type" value="Genomic_DNA"/>
</dbReference>
<protein>
    <recommendedName>
        <fullName evidence="11">mRNA cap guanine-N(7) methyltransferase</fullName>
        <ecNumber evidence="2">2.1.1.56</ecNumber>
    </recommendedName>
    <alternativeName>
        <fullName evidence="8">mRNA (guanine-N(7))-methyltransferase</fullName>
    </alternativeName>
    <alternativeName>
        <fullName evidence="9">mRNA cap methyltransferase</fullName>
    </alternativeName>
</protein>
<accession>A0A4Q2DBV1</accession>
<evidence type="ECO:0000256" key="8">
    <source>
        <dbReference type="ARBA" id="ARBA00032772"/>
    </source>
</evidence>
<gene>
    <name evidence="14" type="ORF">EST38_g9977</name>
</gene>
<comment type="function">
    <text evidence="1">Responsible for methylating the 5'-cap structure of mRNAs.</text>
</comment>
<keyword evidence="15" id="KW-1185">Reference proteome</keyword>
<keyword evidence="4" id="KW-0808">Transferase</keyword>
<evidence type="ECO:0000256" key="3">
    <source>
        <dbReference type="ARBA" id="ARBA00022603"/>
    </source>
</evidence>
<dbReference type="OrthoDB" id="10248867at2759"/>
<keyword evidence="6" id="KW-0694">RNA-binding</keyword>
<evidence type="ECO:0000256" key="10">
    <source>
        <dbReference type="ARBA" id="ARBA00044712"/>
    </source>
</evidence>
<feature type="domain" description="MRNA cap 0 methyltransferase" evidence="13">
    <location>
        <begin position="254"/>
        <end position="482"/>
    </location>
</feature>
<evidence type="ECO:0000313" key="15">
    <source>
        <dbReference type="Proteomes" id="UP000290288"/>
    </source>
</evidence>
<reference evidence="14 15" key="1">
    <citation type="submission" date="2019-01" db="EMBL/GenBank/DDBJ databases">
        <title>Draft genome sequence of Psathyrella aberdarensis IHI B618.</title>
        <authorList>
            <person name="Buettner E."/>
            <person name="Kellner H."/>
        </authorList>
    </citation>
    <scope>NUCLEOTIDE SEQUENCE [LARGE SCALE GENOMIC DNA]</scope>
    <source>
        <strain evidence="14 15">IHI B618</strain>
    </source>
</reference>
<dbReference type="InterPro" id="IPR021139">
    <property type="entry name" value="NYN"/>
</dbReference>
<dbReference type="GO" id="GO:0004482">
    <property type="term" value="F:mRNA 5'-cap (guanine-N7-)-methyltransferase activity"/>
    <property type="evidence" value="ECO:0007669"/>
    <property type="project" value="UniProtKB-EC"/>
</dbReference>
<evidence type="ECO:0000256" key="4">
    <source>
        <dbReference type="ARBA" id="ARBA00022679"/>
    </source>
</evidence>
<keyword evidence="7" id="KW-0507">mRNA processing</keyword>
<evidence type="ECO:0000256" key="5">
    <source>
        <dbReference type="ARBA" id="ARBA00022691"/>
    </source>
</evidence>
<dbReference type="Proteomes" id="UP000290288">
    <property type="component" value="Unassembled WGS sequence"/>
</dbReference>
<evidence type="ECO:0000256" key="2">
    <source>
        <dbReference type="ARBA" id="ARBA00011926"/>
    </source>
</evidence>
<dbReference type="InterPro" id="IPR039753">
    <property type="entry name" value="RG7MT1"/>
</dbReference>
<feature type="compositionally biased region" description="Polar residues" evidence="12">
    <location>
        <begin position="177"/>
        <end position="189"/>
    </location>
</feature>
<comment type="caution">
    <text evidence="14">The sequence shown here is derived from an EMBL/GenBank/DDBJ whole genome shotgun (WGS) entry which is preliminary data.</text>
</comment>
<sequence length="482" mass="53840">MAHEQPRRDVDIFWDLGSCPVPTNTSGFTVVSQIRTLALRLGIVKSFKAYLSISDQDSNDQALTPRSELQSSGMSLTDVKQEIADMLIVDMLVHAFDRNSQNDSSIIMLIAGDPRFSYLLSILRKRNYRVVVLGPGGGQDDYLNKSASLASQANSWLDWNTEIMDSIRAEIPRSATAGANSASQTTENLDLTPDTGSERTSETKEKRAGAIDKDTSDRMQPGRDHNTEVNSSVEVVIEHFDERPDVGIVQRQKSPIIGLKSLNNWVKSVLIIRFAYPALQKSSVSSDERGRRGGGRGKVLDMGCGKGGDLVKWSKARIKELLCVEFAAVSVEQARSRYQSMDPSSFEASFASLDYYTEPLAKAFSPEKLSTPFDVVSMQFRMQYAFETLEKTRTMLGNVSRYLRPGGVFVGTIPDADLLMQELDALPPDTDDLSFGNNVYQIRFEQREPRPVFGHKYWLSLQDAVEDVPEYVVHWDNFVECV</sequence>